<sequence>MEKIIYIIPGLGENCNLLRYKKLAEALQFSGYKVNCVNPDWYMPISGQVFKIEKEAILLGFSFGAILAYLVAQKYPCKKVIFASMSPIQKFSFKELEKDFRRDIAPKLGKKLAKERGTELARDIKNIKISLKELQTPFITLVGEKEEEMMPADFIVPQTGHIMTNRYIKCIQKLV</sequence>
<organism evidence="1 2">
    <name type="scientific">Candidatus Campbellbacteria bacterium RIFOXYC2_FULL_35_25</name>
    <dbReference type="NCBI Taxonomy" id="1797582"/>
    <lineage>
        <taxon>Bacteria</taxon>
        <taxon>Candidatus Campbelliibacteriota</taxon>
    </lineage>
</organism>
<proteinExistence type="predicted"/>
<accession>A0A1F5EH75</accession>
<dbReference type="InterPro" id="IPR029058">
    <property type="entry name" value="AB_hydrolase_fold"/>
</dbReference>
<dbReference type="Proteomes" id="UP000179003">
    <property type="component" value="Unassembled WGS sequence"/>
</dbReference>
<dbReference type="STRING" id="1797582.A2442_01505"/>
<dbReference type="EMBL" id="MFAE01000014">
    <property type="protein sequence ID" value="OGD66782.1"/>
    <property type="molecule type" value="Genomic_DNA"/>
</dbReference>
<evidence type="ECO:0000313" key="1">
    <source>
        <dbReference type="EMBL" id="OGD66782.1"/>
    </source>
</evidence>
<dbReference type="Gene3D" id="3.40.50.1820">
    <property type="entry name" value="alpha/beta hydrolase"/>
    <property type="match status" value="1"/>
</dbReference>
<protein>
    <recommendedName>
        <fullName evidence="3">Alpha/beta hydrolase</fullName>
    </recommendedName>
</protein>
<gene>
    <name evidence="1" type="ORF">A2442_01505</name>
</gene>
<dbReference type="SUPFAM" id="SSF53474">
    <property type="entry name" value="alpha/beta-Hydrolases"/>
    <property type="match status" value="1"/>
</dbReference>
<dbReference type="AlphaFoldDB" id="A0A1F5EH75"/>
<evidence type="ECO:0008006" key="3">
    <source>
        <dbReference type="Google" id="ProtNLM"/>
    </source>
</evidence>
<name>A0A1F5EH75_9BACT</name>
<evidence type="ECO:0000313" key="2">
    <source>
        <dbReference type="Proteomes" id="UP000179003"/>
    </source>
</evidence>
<reference evidence="1 2" key="1">
    <citation type="journal article" date="2016" name="Nat. Commun.">
        <title>Thousands of microbial genomes shed light on interconnected biogeochemical processes in an aquifer system.</title>
        <authorList>
            <person name="Anantharaman K."/>
            <person name="Brown C.T."/>
            <person name="Hug L.A."/>
            <person name="Sharon I."/>
            <person name="Castelle C.J."/>
            <person name="Probst A.J."/>
            <person name="Thomas B.C."/>
            <person name="Singh A."/>
            <person name="Wilkins M.J."/>
            <person name="Karaoz U."/>
            <person name="Brodie E.L."/>
            <person name="Williams K.H."/>
            <person name="Hubbard S.S."/>
            <person name="Banfield J.F."/>
        </authorList>
    </citation>
    <scope>NUCLEOTIDE SEQUENCE [LARGE SCALE GENOMIC DNA]</scope>
</reference>
<comment type="caution">
    <text evidence="1">The sequence shown here is derived from an EMBL/GenBank/DDBJ whole genome shotgun (WGS) entry which is preliminary data.</text>
</comment>